<feature type="region of interest" description="Disordered" evidence="6">
    <location>
        <begin position="29"/>
        <end position="92"/>
    </location>
</feature>
<feature type="region of interest" description="Disordered" evidence="6">
    <location>
        <begin position="235"/>
        <end position="258"/>
    </location>
</feature>
<name>A0A0G4IIB1_PLABS</name>
<dbReference type="EMBL" id="CDSF01000002">
    <property type="protein sequence ID" value="CEO94904.1"/>
    <property type="molecule type" value="Genomic_DNA"/>
</dbReference>
<dbReference type="AlphaFoldDB" id="A0A0G4IIB1"/>
<evidence type="ECO:0000256" key="5">
    <source>
        <dbReference type="ARBA" id="ARBA00023242"/>
    </source>
</evidence>
<feature type="region of interest" description="Disordered" evidence="6">
    <location>
        <begin position="380"/>
        <end position="405"/>
    </location>
</feature>
<evidence type="ECO:0000256" key="4">
    <source>
        <dbReference type="ARBA" id="ARBA00023163"/>
    </source>
</evidence>
<evidence type="ECO:0000313" key="10">
    <source>
        <dbReference type="Proteomes" id="UP000290189"/>
    </source>
</evidence>
<keyword evidence="3" id="KW-0805">Transcription regulation</keyword>
<dbReference type="Proteomes" id="UP000039324">
    <property type="component" value="Unassembled WGS sequence"/>
</dbReference>
<dbReference type="Proteomes" id="UP000290189">
    <property type="component" value="Unassembled WGS sequence"/>
</dbReference>
<feature type="compositionally biased region" description="Basic and acidic residues" evidence="6">
    <location>
        <begin position="461"/>
        <end position="475"/>
    </location>
</feature>
<reference evidence="8 10" key="2">
    <citation type="submission" date="2018-03" db="EMBL/GenBank/DDBJ databases">
        <authorList>
            <person name="Fogelqvist J."/>
        </authorList>
    </citation>
    <scope>NUCLEOTIDE SEQUENCE [LARGE SCALE GENOMIC DNA]</scope>
</reference>
<sequence>MGCVPGAGGGADQWTQCVCVCVCVGVGQKRRRSPPGGSGPFRPGHYCRGSGGKLRGTTTRGRGARRAPTSSRLVSDPHSCVHEPRQESGTPCQTGTTIGQGVCVCPVAYGKSGSVRTAAMRDAMESGGARSRLRSTCATGRPCEPADDGYAARLEKEIGALENGTHHLLRAGLADIQARKAQRIASAEQWRKHCIANIENEFDGAVKAAFDQYDEDVRALRTKLIDDIKRNRRRALDTHGADGSPTRKRLRPCPPQTTTTRSAAAIAGSANKPVAVKPRLSDDEIRNDIRRMSKAFTPKSSLARRVDVVRVERGALYVGNVRFRVGDFVECGRSHRVVLGRVTSINDTEIHYMSTDDKMEHRLLLAYLRMGLASIMHVDSSPSVHRSPHESKTGDVSGELDAPGGIVERPAEHEHEEEDAAPLPNVDDSRSNAEAAAMAIIDDITEAVVGAAVAAASAACTDDRVSDVDADDKMVTEAPPLAGDDGEHTAQAV</sequence>
<accession>A0A0G4IIB1</accession>
<feature type="compositionally biased region" description="Low complexity" evidence="6">
    <location>
        <begin position="55"/>
        <end position="72"/>
    </location>
</feature>
<keyword evidence="2" id="KW-0678">Repressor</keyword>
<dbReference type="OrthoDB" id="20886at2759"/>
<proteinExistence type="predicted"/>
<dbReference type="GO" id="GO:0010468">
    <property type="term" value="P:regulation of gene expression"/>
    <property type="evidence" value="ECO:0007669"/>
    <property type="project" value="UniProtKB-ARBA"/>
</dbReference>
<gene>
    <name evidence="7" type="ORF">PBRA_003717</name>
    <name evidence="8" type="ORF">PLBR_LOCUS1453</name>
</gene>
<organism evidence="7 9">
    <name type="scientific">Plasmodiophora brassicae</name>
    <name type="common">Clubroot disease agent</name>
    <dbReference type="NCBI Taxonomy" id="37360"/>
    <lineage>
        <taxon>Eukaryota</taxon>
        <taxon>Sar</taxon>
        <taxon>Rhizaria</taxon>
        <taxon>Endomyxa</taxon>
        <taxon>Phytomyxea</taxon>
        <taxon>Plasmodiophorida</taxon>
        <taxon>Plasmodiophoridae</taxon>
        <taxon>Plasmodiophora</taxon>
    </lineage>
</organism>
<feature type="region of interest" description="Disordered" evidence="6">
    <location>
        <begin position="461"/>
        <end position="493"/>
    </location>
</feature>
<comment type="subcellular location">
    <subcellularLocation>
        <location evidence="1">Nucleus</location>
    </subcellularLocation>
</comment>
<reference evidence="7 9" key="1">
    <citation type="submission" date="2015-02" db="EMBL/GenBank/DDBJ databases">
        <authorList>
            <person name="Chooi Y.-H."/>
        </authorList>
    </citation>
    <scope>NUCLEOTIDE SEQUENCE [LARGE SCALE GENOMIC DNA]</scope>
    <source>
        <strain evidence="7">E3</strain>
    </source>
</reference>
<keyword evidence="8" id="KW-0496">Mitochondrion</keyword>
<evidence type="ECO:0000256" key="1">
    <source>
        <dbReference type="ARBA" id="ARBA00004123"/>
    </source>
</evidence>
<evidence type="ECO:0000313" key="8">
    <source>
        <dbReference type="EMBL" id="SPQ94238.1"/>
    </source>
</evidence>
<evidence type="ECO:0000313" key="7">
    <source>
        <dbReference type="EMBL" id="CEO94904.1"/>
    </source>
</evidence>
<dbReference type="Pfam" id="PF08598">
    <property type="entry name" value="Sds3"/>
    <property type="match status" value="1"/>
</dbReference>
<protein>
    <submittedName>
        <fullName evidence="7">Uncharacterized protein</fullName>
    </submittedName>
</protein>
<dbReference type="GO" id="GO:0005654">
    <property type="term" value="C:nucleoplasm"/>
    <property type="evidence" value="ECO:0007669"/>
    <property type="project" value="UniProtKB-ARBA"/>
</dbReference>
<keyword evidence="9" id="KW-1185">Reference proteome</keyword>
<evidence type="ECO:0000313" key="9">
    <source>
        <dbReference type="Proteomes" id="UP000039324"/>
    </source>
</evidence>
<evidence type="ECO:0000256" key="2">
    <source>
        <dbReference type="ARBA" id="ARBA00022491"/>
    </source>
</evidence>
<dbReference type="SMART" id="SM01401">
    <property type="entry name" value="Sds3"/>
    <property type="match status" value="1"/>
</dbReference>
<dbReference type="InterPro" id="IPR013907">
    <property type="entry name" value="Sds3"/>
</dbReference>
<evidence type="ECO:0000256" key="6">
    <source>
        <dbReference type="SAM" id="MobiDB-lite"/>
    </source>
</evidence>
<dbReference type="EMBL" id="OVEO01000002">
    <property type="protein sequence ID" value="SPQ94238.1"/>
    <property type="molecule type" value="Genomic_DNA"/>
</dbReference>
<keyword evidence="4" id="KW-0804">Transcription</keyword>
<evidence type="ECO:0000256" key="3">
    <source>
        <dbReference type="ARBA" id="ARBA00023015"/>
    </source>
</evidence>
<geneLocation type="mitochondrion" evidence="8"/>
<keyword evidence="5" id="KW-0539">Nucleus</keyword>